<dbReference type="GO" id="GO:0000139">
    <property type="term" value="C:Golgi membrane"/>
    <property type="evidence" value="ECO:0007669"/>
    <property type="project" value="TreeGrafter"/>
</dbReference>
<reference evidence="11" key="1">
    <citation type="submission" date="2015-01" db="EMBL/GenBank/DDBJ databases">
        <authorList>
            <person name="Durling Mikael"/>
        </authorList>
    </citation>
    <scope>NUCLEOTIDE SEQUENCE</scope>
</reference>
<keyword evidence="4 10" id="KW-0812">Transmembrane</keyword>
<feature type="compositionally biased region" description="Basic and acidic residues" evidence="9">
    <location>
        <begin position="28"/>
        <end position="38"/>
    </location>
</feature>
<keyword evidence="6 10" id="KW-1133">Transmembrane helix</keyword>
<name>A0A0B7JKD5_BIOOC</name>
<keyword evidence="5" id="KW-0256">Endoplasmic reticulum</keyword>
<feature type="region of interest" description="Disordered" evidence="9">
    <location>
        <begin position="28"/>
        <end position="55"/>
    </location>
</feature>
<evidence type="ECO:0000313" key="11">
    <source>
        <dbReference type="EMBL" id="CEO45219.1"/>
    </source>
</evidence>
<feature type="transmembrane region" description="Helical" evidence="10">
    <location>
        <begin position="228"/>
        <end position="244"/>
    </location>
</feature>
<gene>
    <name evidence="11" type="ORF">BN869_000001274_1</name>
</gene>
<sequence length="320" mass="34860">MARSKQPAVKRESSSEYFNKKTADWEKTIDGASKEKQANGHVANGGAKPAKGSPAKNEAGVVQLVIAVAGIYASFLTWAYLQEKLTTTQYGPEGAKEVWRFPVFLNTVQSLFAATVGLFYLLASTPRGQAVPPVIPSSAILFPLALVAVTSSLASPFGYASLAHIDYITFLLAKSCKLLPVMFLHITVFRKRYPLYKYLVVAAVTAGVAVFTLHSGKKHKSSSKSRDDASLAWGLLLLGINLLFDGLTNSTQDYIFQTFRPYSGPQMMCANNMMSTLVTGVYLLLRAALDFMARYPAVWRDVLCFAACGAVGQVFIWLSV</sequence>
<evidence type="ECO:0000256" key="9">
    <source>
        <dbReference type="SAM" id="MobiDB-lite"/>
    </source>
</evidence>
<dbReference type="AlphaFoldDB" id="A0A0B7JKD5"/>
<feature type="transmembrane region" description="Helical" evidence="10">
    <location>
        <begin position="195"/>
        <end position="216"/>
    </location>
</feature>
<dbReference type="InterPro" id="IPR013657">
    <property type="entry name" value="SCL35B1-4/HUT1"/>
</dbReference>
<organism evidence="11">
    <name type="scientific">Bionectria ochroleuca</name>
    <name type="common">Gliocladium roseum</name>
    <dbReference type="NCBI Taxonomy" id="29856"/>
    <lineage>
        <taxon>Eukaryota</taxon>
        <taxon>Fungi</taxon>
        <taxon>Dikarya</taxon>
        <taxon>Ascomycota</taxon>
        <taxon>Pezizomycotina</taxon>
        <taxon>Sordariomycetes</taxon>
        <taxon>Hypocreomycetidae</taxon>
        <taxon>Hypocreales</taxon>
        <taxon>Bionectriaceae</taxon>
        <taxon>Clonostachys</taxon>
    </lineage>
</organism>
<keyword evidence="2" id="KW-0813">Transport</keyword>
<feature type="transmembrane region" description="Helical" evidence="10">
    <location>
        <begin position="297"/>
        <end position="318"/>
    </location>
</feature>
<evidence type="ECO:0000256" key="4">
    <source>
        <dbReference type="ARBA" id="ARBA00022692"/>
    </source>
</evidence>
<dbReference type="PANTHER" id="PTHR10778:SF10">
    <property type="entry name" value="SOLUTE CARRIER FAMILY 35 MEMBER B1"/>
    <property type="match status" value="1"/>
</dbReference>
<evidence type="ECO:0000256" key="10">
    <source>
        <dbReference type="SAM" id="Phobius"/>
    </source>
</evidence>
<dbReference type="Pfam" id="PF08449">
    <property type="entry name" value="UAA"/>
    <property type="match status" value="1"/>
</dbReference>
<accession>A0A0B7JKD5</accession>
<dbReference type="PANTHER" id="PTHR10778">
    <property type="entry name" value="SOLUTE CARRIER FAMILY 35 MEMBER B"/>
    <property type="match status" value="1"/>
</dbReference>
<feature type="transmembrane region" description="Helical" evidence="10">
    <location>
        <begin position="101"/>
        <end position="122"/>
    </location>
</feature>
<feature type="transmembrane region" description="Helical" evidence="10">
    <location>
        <begin position="134"/>
        <end position="155"/>
    </location>
</feature>
<dbReference type="GO" id="GO:0005789">
    <property type="term" value="C:endoplasmic reticulum membrane"/>
    <property type="evidence" value="ECO:0007669"/>
    <property type="project" value="UniProtKB-SubCell"/>
</dbReference>
<evidence type="ECO:0000256" key="3">
    <source>
        <dbReference type="ARBA" id="ARBA00022597"/>
    </source>
</evidence>
<protein>
    <recommendedName>
        <fullName evidence="8">UDP-galactose transporter homolog 1</fullName>
    </recommendedName>
</protein>
<feature type="transmembrane region" description="Helical" evidence="10">
    <location>
        <begin position="61"/>
        <end position="81"/>
    </location>
</feature>
<keyword evidence="7 10" id="KW-0472">Membrane</keyword>
<comment type="subcellular location">
    <subcellularLocation>
        <location evidence="1">Endoplasmic reticulum membrane</location>
        <topology evidence="1">Multi-pass membrane protein</topology>
    </subcellularLocation>
</comment>
<evidence type="ECO:0000256" key="5">
    <source>
        <dbReference type="ARBA" id="ARBA00022824"/>
    </source>
</evidence>
<evidence type="ECO:0000256" key="2">
    <source>
        <dbReference type="ARBA" id="ARBA00022448"/>
    </source>
</evidence>
<proteinExistence type="predicted"/>
<feature type="transmembrane region" description="Helical" evidence="10">
    <location>
        <begin position="167"/>
        <end position="189"/>
    </location>
</feature>
<evidence type="ECO:0000256" key="1">
    <source>
        <dbReference type="ARBA" id="ARBA00004477"/>
    </source>
</evidence>
<keyword evidence="3" id="KW-0762">Sugar transport</keyword>
<evidence type="ECO:0000256" key="8">
    <source>
        <dbReference type="ARBA" id="ARBA00041103"/>
    </source>
</evidence>
<dbReference type="GO" id="GO:0005459">
    <property type="term" value="F:UDP-galactose transmembrane transporter activity"/>
    <property type="evidence" value="ECO:0007669"/>
    <property type="project" value="TreeGrafter"/>
</dbReference>
<evidence type="ECO:0000256" key="7">
    <source>
        <dbReference type="ARBA" id="ARBA00023136"/>
    </source>
</evidence>
<dbReference type="GO" id="GO:0005460">
    <property type="term" value="F:UDP-glucose transmembrane transporter activity"/>
    <property type="evidence" value="ECO:0007669"/>
    <property type="project" value="TreeGrafter"/>
</dbReference>
<evidence type="ECO:0000256" key="6">
    <source>
        <dbReference type="ARBA" id="ARBA00022989"/>
    </source>
</evidence>
<dbReference type="EMBL" id="CDPU01000002">
    <property type="protein sequence ID" value="CEO45219.1"/>
    <property type="molecule type" value="Genomic_DNA"/>
</dbReference>
<feature type="transmembrane region" description="Helical" evidence="10">
    <location>
        <begin position="264"/>
        <end position="285"/>
    </location>
</feature>